<evidence type="ECO:0000256" key="1">
    <source>
        <dbReference type="ARBA" id="ARBA00004496"/>
    </source>
</evidence>
<name>A0A383TDT3_9LACT</name>
<dbReference type="EMBL" id="UNRR01000016">
    <property type="protein sequence ID" value="SYZ78295.1"/>
    <property type="molecule type" value="Genomic_DNA"/>
</dbReference>
<dbReference type="PANTHER" id="PTHR36203:SF1">
    <property type="entry name" value="ASCORBATE-SPECIFIC PTS SYSTEM EIIA COMPONENT"/>
    <property type="match status" value="1"/>
</dbReference>
<dbReference type="InterPro" id="IPR011608">
    <property type="entry name" value="PRD"/>
</dbReference>
<keyword evidence="6" id="KW-0598">Phosphotransferase system</keyword>
<dbReference type="GO" id="GO:0006355">
    <property type="term" value="P:regulation of DNA-templated transcription"/>
    <property type="evidence" value="ECO:0007669"/>
    <property type="project" value="InterPro"/>
</dbReference>
<dbReference type="PROSITE" id="PS51099">
    <property type="entry name" value="PTS_EIIB_TYPE_2"/>
    <property type="match status" value="1"/>
</dbReference>
<dbReference type="PROSITE" id="PS51372">
    <property type="entry name" value="PRD_2"/>
    <property type="match status" value="2"/>
</dbReference>
<dbReference type="PROSITE" id="PS51094">
    <property type="entry name" value="PTS_EIIA_TYPE_2"/>
    <property type="match status" value="1"/>
</dbReference>
<keyword evidence="4" id="KW-0597">Phosphoprotein</keyword>
<dbReference type="GO" id="GO:0009401">
    <property type="term" value="P:phosphoenolpyruvate-dependent sugar phosphotransferase system"/>
    <property type="evidence" value="ECO:0007669"/>
    <property type="project" value="UniProtKB-KW"/>
</dbReference>
<feature type="domain" description="PTS EIIB type-2" evidence="12">
    <location>
        <begin position="403"/>
        <end position="490"/>
    </location>
</feature>
<dbReference type="InterPro" id="IPR013011">
    <property type="entry name" value="PTS_EIIB_2"/>
</dbReference>
<evidence type="ECO:0000256" key="5">
    <source>
        <dbReference type="ARBA" id="ARBA00022679"/>
    </source>
</evidence>
<dbReference type="SUPFAM" id="SSF63520">
    <property type="entry name" value="PTS-regulatory domain, PRD"/>
    <property type="match status" value="1"/>
</dbReference>
<dbReference type="InterPro" id="IPR051351">
    <property type="entry name" value="Ascorbate-PTS_EIIA_comp"/>
</dbReference>
<keyword evidence="14" id="KW-0670">Pyruvate</keyword>
<dbReference type="PANTHER" id="PTHR36203">
    <property type="entry name" value="ASCORBATE-SPECIFIC PTS SYSTEM EIIA COMPONENT"/>
    <property type="match status" value="1"/>
</dbReference>
<dbReference type="InterPro" id="IPR002178">
    <property type="entry name" value="PTS_EIIA_type-2_dom"/>
</dbReference>
<dbReference type="InterPro" id="IPR016152">
    <property type="entry name" value="PTrfase/Anion_transptr"/>
</dbReference>
<feature type="domain" description="PRD" evidence="13">
    <location>
        <begin position="184"/>
        <end position="285"/>
    </location>
</feature>
<evidence type="ECO:0000256" key="7">
    <source>
        <dbReference type="ARBA" id="ARBA00022777"/>
    </source>
</evidence>
<dbReference type="SUPFAM" id="SSF55804">
    <property type="entry name" value="Phoshotransferase/anion transport protein"/>
    <property type="match status" value="1"/>
</dbReference>
<dbReference type="GO" id="GO:0005737">
    <property type="term" value="C:cytoplasm"/>
    <property type="evidence" value="ECO:0007669"/>
    <property type="project" value="UniProtKB-SubCell"/>
</dbReference>
<comment type="function">
    <text evidence="8">The phosphoenolpyruvate-dependent sugar phosphotransferase system (sugar PTS), a major carbohydrate active transport system, catalyzes the phosphorylation of incoming sugar substrates concomitantly with their translocation across the cell membrane. The enzyme II UlaABC PTS system is involved in ascorbate transport.</text>
</comment>
<dbReference type="CDD" id="cd05568">
    <property type="entry name" value="PTS_IIB_bgl_like"/>
    <property type="match status" value="1"/>
</dbReference>
<keyword evidence="7" id="KW-0418">Kinase</keyword>
<keyword evidence="3" id="KW-0963">Cytoplasm</keyword>
<dbReference type="AlphaFoldDB" id="A0A383TDT3"/>
<evidence type="ECO:0000256" key="6">
    <source>
        <dbReference type="ARBA" id="ARBA00022683"/>
    </source>
</evidence>
<comment type="subcellular location">
    <subcellularLocation>
        <location evidence="1">Cytoplasm</location>
    </subcellularLocation>
</comment>
<evidence type="ECO:0000256" key="4">
    <source>
        <dbReference type="ARBA" id="ARBA00022553"/>
    </source>
</evidence>
<evidence type="ECO:0000259" key="11">
    <source>
        <dbReference type="PROSITE" id="PS51094"/>
    </source>
</evidence>
<evidence type="ECO:0000259" key="12">
    <source>
        <dbReference type="PROSITE" id="PS51099"/>
    </source>
</evidence>
<evidence type="ECO:0000259" key="13">
    <source>
        <dbReference type="PROSITE" id="PS51372"/>
    </source>
</evidence>
<reference evidence="15" key="1">
    <citation type="submission" date="2018-05" db="EMBL/GenBank/DDBJ databases">
        <authorList>
            <person name="Strepis N."/>
        </authorList>
    </citation>
    <scope>NUCLEOTIDE SEQUENCE [LARGE SCALE GENOMIC DNA]</scope>
</reference>
<organism evidence="14 15">
    <name type="scientific">Trichococcus shcherbakoviae</name>
    <dbReference type="NCBI Taxonomy" id="2094020"/>
    <lineage>
        <taxon>Bacteria</taxon>
        <taxon>Bacillati</taxon>
        <taxon>Bacillota</taxon>
        <taxon>Bacilli</taxon>
        <taxon>Lactobacillales</taxon>
        <taxon>Carnobacteriaceae</taxon>
        <taxon>Trichococcus</taxon>
    </lineage>
</organism>
<evidence type="ECO:0000256" key="9">
    <source>
        <dbReference type="ARBA" id="ARBA00041175"/>
    </source>
</evidence>
<keyword evidence="5 14" id="KW-0808">Transferase</keyword>
<evidence type="ECO:0000256" key="8">
    <source>
        <dbReference type="ARBA" id="ARBA00037387"/>
    </source>
</evidence>
<dbReference type="GO" id="GO:0016301">
    <property type="term" value="F:kinase activity"/>
    <property type="evidence" value="ECO:0007669"/>
    <property type="project" value="UniProtKB-KW"/>
</dbReference>
<evidence type="ECO:0000313" key="15">
    <source>
        <dbReference type="Proteomes" id="UP000262072"/>
    </source>
</evidence>
<dbReference type="Pfam" id="PF00359">
    <property type="entry name" value="PTS_EIIA_2"/>
    <property type="match status" value="1"/>
</dbReference>
<accession>A0A383TDT3</accession>
<feature type="domain" description="PRD" evidence="13">
    <location>
        <begin position="288"/>
        <end position="398"/>
    </location>
</feature>
<evidence type="ECO:0000256" key="2">
    <source>
        <dbReference type="ARBA" id="ARBA00022448"/>
    </source>
</evidence>
<protein>
    <recommendedName>
        <fullName evidence="9">Ascorbate-specific PTS system EIIA component</fullName>
    </recommendedName>
    <alternativeName>
        <fullName evidence="10">Ascorbate-specific phosphotransferase enzyme IIA component</fullName>
    </alternativeName>
</protein>
<dbReference type="Gene3D" id="1.10.1790.10">
    <property type="entry name" value="PRD domain"/>
    <property type="match status" value="1"/>
</dbReference>
<dbReference type="Gene3D" id="3.40.930.10">
    <property type="entry name" value="Mannitol-specific EII, Chain A"/>
    <property type="match status" value="1"/>
</dbReference>
<sequence>MFLDKRSLEIIKILLKYPHLKSKDLEEKMSLSRRQITYSIEKANGWLESNGLPVIKRNNAGTFLLNQKVQNYFAEQMQWTCWESETDYIPTEQERSLMIVLFLIDTSEEVSLAHLLDLLKVSKNTALSDVKLAMKYVEPFKLTITYSRMRGYCISGEEIAARKLIRKLVMDILEMYHGSDFMDELLGERREETFGLVREMEQVLNIKYTDQSLEVLSYVIAFNLSRAQNNHHLSKKSIVIHTDIQDTREYRTAQQILEAHLSLPDLERNWIILQFLMANIQQSEIHGFEETQLKEAVEQVISLFEDKVFIKVSDRRILTERLFMHLRPAYYRSRYHLNLEVDSYAAFIRGDDNLLILFNIIQEIIYPIEESLQVRFPQNELALLTFLFGTELVNQGIFLKNKTIAVVVCANGLTISRLLKHTLKDLFPDFVFTETLSSREFSNYSSRYDIAFTSVPLATEKLSFLVDPLMSDNEKIGLKRQVYQKLGLYDDEAVQRIMEVVKRYTEVTDEESLEQALHQVVLSNKSETKAVPDQNALPDLNSYFPQDAIQMIESVEDWKEALALACSPLLKRGIITENYINALIAENDTEESYSFLGDCMAIPHSSVEKGVLSDGFALLILKKPVQFRNRKQIRIITPLAILNQSVHLKAIIQLNQLAEDEAAISSMLAAEEPTVIREIIKEASKKKV</sequence>
<keyword evidence="2" id="KW-0813">Transport</keyword>
<dbReference type="GO" id="GO:0008982">
    <property type="term" value="F:protein-N(PI)-phosphohistidine-sugar phosphotransferase activity"/>
    <property type="evidence" value="ECO:0007669"/>
    <property type="project" value="InterPro"/>
</dbReference>
<dbReference type="Pfam" id="PF00874">
    <property type="entry name" value="PRD"/>
    <property type="match status" value="1"/>
</dbReference>
<feature type="domain" description="PTS EIIA type-2" evidence="11">
    <location>
        <begin position="542"/>
        <end position="683"/>
    </location>
</feature>
<gene>
    <name evidence="14" type="ORF">TART1_1079</name>
</gene>
<dbReference type="OrthoDB" id="369398at2"/>
<dbReference type="Proteomes" id="UP000262072">
    <property type="component" value="Unassembled WGS sequence"/>
</dbReference>
<evidence type="ECO:0000256" key="3">
    <source>
        <dbReference type="ARBA" id="ARBA00022490"/>
    </source>
</evidence>
<dbReference type="InterPro" id="IPR036634">
    <property type="entry name" value="PRD_sf"/>
</dbReference>
<evidence type="ECO:0000256" key="10">
    <source>
        <dbReference type="ARBA" id="ARBA00042072"/>
    </source>
</evidence>
<evidence type="ECO:0000313" key="14">
    <source>
        <dbReference type="EMBL" id="SYZ78295.1"/>
    </source>
</evidence>
<proteinExistence type="predicted"/>
<dbReference type="RefSeq" id="WP_160116985.1">
    <property type="nucleotide sequence ID" value="NZ_UNRR01000016.1"/>
</dbReference>